<feature type="compositionally biased region" description="Basic and acidic residues" evidence="1">
    <location>
        <begin position="10"/>
        <end position="21"/>
    </location>
</feature>
<protein>
    <submittedName>
        <fullName evidence="2">Uncharacterized protein</fullName>
    </submittedName>
</protein>
<dbReference type="AlphaFoldDB" id="A0AAP0JWH9"/>
<dbReference type="Proteomes" id="UP001419268">
    <property type="component" value="Unassembled WGS sequence"/>
</dbReference>
<evidence type="ECO:0000313" key="3">
    <source>
        <dbReference type="Proteomes" id="UP001419268"/>
    </source>
</evidence>
<evidence type="ECO:0000256" key="1">
    <source>
        <dbReference type="SAM" id="MobiDB-lite"/>
    </source>
</evidence>
<reference evidence="2 3" key="1">
    <citation type="submission" date="2024-01" db="EMBL/GenBank/DDBJ databases">
        <title>Genome assemblies of Stephania.</title>
        <authorList>
            <person name="Yang L."/>
        </authorList>
    </citation>
    <scope>NUCLEOTIDE SEQUENCE [LARGE SCALE GENOMIC DNA]</scope>
    <source>
        <strain evidence="2">JXDWG</strain>
        <tissue evidence="2">Leaf</tissue>
    </source>
</reference>
<gene>
    <name evidence="2" type="ORF">Scep_010021</name>
</gene>
<keyword evidence="3" id="KW-1185">Reference proteome</keyword>
<sequence length="118" mass="13140">MEVAMMGKKGKQERIDKETKGGDPTNRPHTLSSIIRVGRAIVSSPRGTGSHVKGLNGKTLIRIPYDIDHMEPSYYLLYRRYAPLIFMPSGPCHSSYQAHASKPIMFASISLNHSLLTE</sequence>
<name>A0AAP0JWH9_9MAGN</name>
<accession>A0AAP0JWH9</accession>
<feature type="region of interest" description="Disordered" evidence="1">
    <location>
        <begin position="1"/>
        <end position="30"/>
    </location>
</feature>
<proteinExistence type="predicted"/>
<dbReference type="EMBL" id="JBBNAG010000004">
    <property type="protein sequence ID" value="KAK9140340.1"/>
    <property type="molecule type" value="Genomic_DNA"/>
</dbReference>
<organism evidence="2 3">
    <name type="scientific">Stephania cephalantha</name>
    <dbReference type="NCBI Taxonomy" id="152367"/>
    <lineage>
        <taxon>Eukaryota</taxon>
        <taxon>Viridiplantae</taxon>
        <taxon>Streptophyta</taxon>
        <taxon>Embryophyta</taxon>
        <taxon>Tracheophyta</taxon>
        <taxon>Spermatophyta</taxon>
        <taxon>Magnoliopsida</taxon>
        <taxon>Ranunculales</taxon>
        <taxon>Menispermaceae</taxon>
        <taxon>Menispermoideae</taxon>
        <taxon>Cissampelideae</taxon>
        <taxon>Stephania</taxon>
    </lineage>
</organism>
<comment type="caution">
    <text evidence="2">The sequence shown here is derived from an EMBL/GenBank/DDBJ whole genome shotgun (WGS) entry which is preliminary data.</text>
</comment>
<evidence type="ECO:0000313" key="2">
    <source>
        <dbReference type="EMBL" id="KAK9140340.1"/>
    </source>
</evidence>